<keyword evidence="4" id="KW-1185">Reference proteome</keyword>
<dbReference type="HOGENOM" id="CLU_2799045_0_0_1"/>
<evidence type="ECO:0008006" key="5">
    <source>
        <dbReference type="Google" id="ProtNLM"/>
    </source>
</evidence>
<evidence type="ECO:0000313" key="3">
    <source>
        <dbReference type="EnsemblPlants" id="KRH00761"/>
    </source>
</evidence>
<reference evidence="3" key="2">
    <citation type="submission" date="2018-02" db="UniProtKB">
        <authorList>
            <consortium name="EnsemblPlants"/>
        </authorList>
    </citation>
    <scope>IDENTIFICATION</scope>
    <source>
        <strain evidence="3">Williams 82</strain>
    </source>
</reference>
<evidence type="ECO:0000256" key="1">
    <source>
        <dbReference type="SAM" id="SignalP"/>
    </source>
</evidence>
<accession>K7MUA5</accession>
<dbReference type="EMBL" id="CM000851">
    <property type="protein sequence ID" value="KRH00761.1"/>
    <property type="molecule type" value="Genomic_DNA"/>
</dbReference>
<feature type="signal peptide" evidence="1">
    <location>
        <begin position="1"/>
        <end position="24"/>
    </location>
</feature>
<keyword evidence="1" id="KW-0732">Signal</keyword>
<organism evidence="3">
    <name type="scientific">Glycine max</name>
    <name type="common">Soybean</name>
    <name type="synonym">Glycine hispida</name>
    <dbReference type="NCBI Taxonomy" id="3847"/>
    <lineage>
        <taxon>Eukaryota</taxon>
        <taxon>Viridiplantae</taxon>
        <taxon>Streptophyta</taxon>
        <taxon>Embryophyta</taxon>
        <taxon>Tracheophyta</taxon>
        <taxon>Spermatophyta</taxon>
        <taxon>Magnoliopsida</taxon>
        <taxon>eudicotyledons</taxon>
        <taxon>Gunneridae</taxon>
        <taxon>Pentapetalae</taxon>
        <taxon>rosids</taxon>
        <taxon>fabids</taxon>
        <taxon>Fabales</taxon>
        <taxon>Fabaceae</taxon>
        <taxon>Papilionoideae</taxon>
        <taxon>50 kb inversion clade</taxon>
        <taxon>NPAAA clade</taxon>
        <taxon>indigoferoid/millettioid clade</taxon>
        <taxon>Phaseoleae</taxon>
        <taxon>Glycine</taxon>
        <taxon>Glycine subgen. Soja</taxon>
    </lineage>
</organism>
<name>K7MUA5_SOYBN</name>
<feature type="chain" id="PRO_5014581932" description="Secreted protein" evidence="1">
    <location>
        <begin position="25"/>
        <end position="68"/>
    </location>
</feature>
<evidence type="ECO:0000313" key="4">
    <source>
        <dbReference type="Proteomes" id="UP000008827"/>
    </source>
</evidence>
<dbReference type="PaxDb" id="3847-GLYMA18G46740.1"/>
<dbReference type="EnsemblPlants" id="KRH00761">
    <property type="protein sequence ID" value="KRH00761"/>
    <property type="gene ID" value="GLYMA_18G233200"/>
</dbReference>
<dbReference type="InParanoid" id="K7MUA5"/>
<reference evidence="2 3" key="1">
    <citation type="journal article" date="2010" name="Nature">
        <title>Genome sequence of the palaeopolyploid soybean.</title>
        <authorList>
            <person name="Schmutz J."/>
            <person name="Cannon S.B."/>
            <person name="Schlueter J."/>
            <person name="Ma J."/>
            <person name="Mitros T."/>
            <person name="Nelson W."/>
            <person name="Hyten D.L."/>
            <person name="Song Q."/>
            <person name="Thelen J.J."/>
            <person name="Cheng J."/>
            <person name="Xu D."/>
            <person name="Hellsten U."/>
            <person name="May G.D."/>
            <person name="Yu Y."/>
            <person name="Sakurai T."/>
            <person name="Umezawa T."/>
            <person name="Bhattacharyya M.K."/>
            <person name="Sandhu D."/>
            <person name="Valliyodan B."/>
            <person name="Lindquist E."/>
            <person name="Peto M."/>
            <person name="Grant D."/>
            <person name="Shu S."/>
            <person name="Goodstein D."/>
            <person name="Barry K."/>
            <person name="Futrell-Griggs M."/>
            <person name="Abernathy B."/>
            <person name="Du J."/>
            <person name="Tian Z."/>
            <person name="Zhu L."/>
            <person name="Gill N."/>
            <person name="Joshi T."/>
            <person name="Libault M."/>
            <person name="Sethuraman A."/>
            <person name="Zhang X.-C."/>
            <person name="Shinozaki K."/>
            <person name="Nguyen H.T."/>
            <person name="Wing R.A."/>
            <person name="Cregan P."/>
            <person name="Specht J."/>
            <person name="Grimwood J."/>
            <person name="Rokhsar D."/>
            <person name="Stacey G."/>
            <person name="Shoemaker R.C."/>
            <person name="Jackson S.A."/>
        </authorList>
    </citation>
    <scope>NUCLEOTIDE SEQUENCE [LARGE SCALE GENOMIC DNA]</scope>
    <source>
        <strain evidence="3">cv. Williams 82</strain>
        <tissue evidence="2">Callus</tissue>
    </source>
</reference>
<dbReference type="AlphaFoldDB" id="K7MUA5"/>
<protein>
    <recommendedName>
        <fullName evidence="5">Secreted protein</fullName>
    </recommendedName>
</protein>
<reference evidence="2" key="3">
    <citation type="submission" date="2018-07" db="EMBL/GenBank/DDBJ databases">
        <title>WGS assembly of Glycine max.</title>
        <authorList>
            <person name="Schmutz J."/>
            <person name="Cannon S."/>
            <person name="Schlueter J."/>
            <person name="Ma J."/>
            <person name="Mitros T."/>
            <person name="Nelson W."/>
            <person name="Hyten D."/>
            <person name="Song Q."/>
            <person name="Thelen J."/>
            <person name="Cheng J."/>
            <person name="Xu D."/>
            <person name="Hellsten U."/>
            <person name="May G."/>
            <person name="Yu Y."/>
            <person name="Sakurai T."/>
            <person name="Umezawa T."/>
            <person name="Bhattacharyya M."/>
            <person name="Sandhu D."/>
            <person name="Valliyodan B."/>
            <person name="Lindquist E."/>
            <person name="Peto M."/>
            <person name="Grant D."/>
            <person name="Shu S."/>
            <person name="Goodstein D."/>
            <person name="Barry K."/>
            <person name="Futrell-Griggs M."/>
            <person name="Abernathy B."/>
            <person name="Du J."/>
            <person name="Tian Z."/>
            <person name="Zhu L."/>
            <person name="Gill N."/>
            <person name="Joshi T."/>
            <person name="Libault M."/>
            <person name="Sethuraman A."/>
            <person name="Zhang X."/>
            <person name="Shinozaki K."/>
            <person name="Nguyen H."/>
            <person name="Wing R."/>
            <person name="Cregan P."/>
            <person name="Specht J."/>
            <person name="Grimwood J."/>
            <person name="Rokhsar D."/>
            <person name="Stacey G."/>
            <person name="Shoemaker R."/>
            <person name="Jackson S."/>
        </authorList>
    </citation>
    <scope>NUCLEOTIDE SEQUENCE</scope>
    <source>
        <tissue evidence="2">Callus</tissue>
    </source>
</reference>
<dbReference type="Gramene" id="KRH00761">
    <property type="protein sequence ID" value="KRH00761"/>
    <property type="gene ID" value="GLYMA_18G233200"/>
</dbReference>
<gene>
    <name evidence="2" type="ORF">GLYMA_18G233200</name>
</gene>
<proteinExistence type="predicted"/>
<sequence>MHTLFISYEKFRFIFFFLFSSARSVSRDAYNRHKDTMTILRHQNQKQKLHMTHAANPKATTYTIFTYP</sequence>
<evidence type="ECO:0000313" key="2">
    <source>
        <dbReference type="EMBL" id="KRH00761.1"/>
    </source>
</evidence>
<dbReference type="Proteomes" id="UP000008827">
    <property type="component" value="Chromosome 18"/>
</dbReference>